<feature type="region of interest" description="Disordered" evidence="1">
    <location>
        <begin position="69"/>
        <end position="88"/>
    </location>
</feature>
<proteinExistence type="predicted"/>
<evidence type="ECO:0000313" key="3">
    <source>
        <dbReference type="Proteomes" id="UP000501063"/>
    </source>
</evidence>
<evidence type="ECO:0000313" key="2">
    <source>
        <dbReference type="EMBL" id="QIE89223.1"/>
    </source>
</evidence>
<dbReference type="KEGG" id="pnt:G5B91_24340"/>
<dbReference type="Proteomes" id="UP000501063">
    <property type="component" value="Chromosome"/>
</dbReference>
<organism evidence="2 3">
    <name type="scientific">Pseudomonas nitroreducens</name>
    <dbReference type="NCBI Taxonomy" id="46680"/>
    <lineage>
        <taxon>Bacteria</taxon>
        <taxon>Pseudomonadati</taxon>
        <taxon>Pseudomonadota</taxon>
        <taxon>Gammaproteobacteria</taxon>
        <taxon>Pseudomonadales</taxon>
        <taxon>Pseudomonadaceae</taxon>
        <taxon>Pseudomonas</taxon>
    </lineage>
</organism>
<name>A0A6G6J216_PSENT</name>
<dbReference type="InterPro" id="IPR010982">
    <property type="entry name" value="Lambda_DNA-bd_dom_sf"/>
</dbReference>
<evidence type="ECO:0000256" key="1">
    <source>
        <dbReference type="SAM" id="MobiDB-lite"/>
    </source>
</evidence>
<dbReference type="EMBL" id="CP049140">
    <property type="protein sequence ID" value="QIE89223.1"/>
    <property type="molecule type" value="Genomic_DNA"/>
</dbReference>
<keyword evidence="2" id="KW-0238">DNA-binding</keyword>
<protein>
    <submittedName>
        <fullName evidence="2">DNA-binding protein</fullName>
    </submittedName>
</protein>
<sequence>MRDRIITILERKKLTAKRLEQLSGIDREKWYALRKGARRVNEDDIKVIVEIAPEYALWLVSGRIEPAVGQTSPEYDEANEKLPTPNAG</sequence>
<dbReference type="Gene3D" id="1.10.260.40">
    <property type="entry name" value="lambda repressor-like DNA-binding domains"/>
    <property type="match status" value="1"/>
</dbReference>
<accession>A0A6G6J216</accession>
<reference evidence="2 3" key="1">
    <citation type="submission" date="2020-02" db="EMBL/GenBank/DDBJ databases">
        <title>Integrative conjugative elements (ICEs) and plasmids drive adaptation of Pseudomonas nitroreducens strain HBP1 to wastewater environment.</title>
        <authorList>
            <person name="Sentchilo V."/>
            <person name="Carraro N."/>
            <person name="Bertelli C."/>
            <person name="van der Meer J.R."/>
        </authorList>
    </citation>
    <scope>NUCLEOTIDE SEQUENCE [LARGE SCALE GENOMIC DNA]</scope>
    <source>
        <strain evidence="2 3">HBP1</strain>
    </source>
</reference>
<gene>
    <name evidence="2" type="ORF">G5B91_24340</name>
</gene>
<dbReference type="RefSeq" id="WP_024763387.1">
    <property type="nucleotide sequence ID" value="NZ_CP049140.1"/>
</dbReference>
<dbReference type="GO" id="GO:0003677">
    <property type="term" value="F:DNA binding"/>
    <property type="evidence" value="ECO:0007669"/>
    <property type="project" value="UniProtKB-KW"/>
</dbReference>
<dbReference type="AlphaFoldDB" id="A0A6G6J216"/>